<dbReference type="AlphaFoldDB" id="A0A4C1Y214"/>
<evidence type="ECO:0000313" key="3">
    <source>
        <dbReference type="Proteomes" id="UP000299102"/>
    </source>
</evidence>
<evidence type="ECO:0000256" key="1">
    <source>
        <dbReference type="SAM" id="MobiDB-lite"/>
    </source>
</evidence>
<gene>
    <name evidence="2" type="ORF">EVAR_61335_1</name>
</gene>
<protein>
    <submittedName>
        <fullName evidence="2">Uncharacterized protein</fullName>
    </submittedName>
</protein>
<keyword evidence="3" id="KW-1185">Reference proteome</keyword>
<comment type="caution">
    <text evidence="2">The sequence shown here is derived from an EMBL/GenBank/DDBJ whole genome shotgun (WGS) entry which is preliminary data.</text>
</comment>
<feature type="region of interest" description="Disordered" evidence="1">
    <location>
        <begin position="1"/>
        <end position="41"/>
    </location>
</feature>
<dbReference type="EMBL" id="BGZK01001044">
    <property type="protein sequence ID" value="GBP69550.1"/>
    <property type="molecule type" value="Genomic_DNA"/>
</dbReference>
<proteinExistence type="predicted"/>
<organism evidence="2 3">
    <name type="scientific">Eumeta variegata</name>
    <name type="common">Bagworm moth</name>
    <name type="synonym">Eumeta japonica</name>
    <dbReference type="NCBI Taxonomy" id="151549"/>
    <lineage>
        <taxon>Eukaryota</taxon>
        <taxon>Metazoa</taxon>
        <taxon>Ecdysozoa</taxon>
        <taxon>Arthropoda</taxon>
        <taxon>Hexapoda</taxon>
        <taxon>Insecta</taxon>
        <taxon>Pterygota</taxon>
        <taxon>Neoptera</taxon>
        <taxon>Endopterygota</taxon>
        <taxon>Lepidoptera</taxon>
        <taxon>Glossata</taxon>
        <taxon>Ditrysia</taxon>
        <taxon>Tineoidea</taxon>
        <taxon>Psychidae</taxon>
        <taxon>Oiketicinae</taxon>
        <taxon>Eumeta</taxon>
    </lineage>
</organism>
<reference evidence="2 3" key="1">
    <citation type="journal article" date="2019" name="Commun. Biol.">
        <title>The bagworm genome reveals a unique fibroin gene that provides high tensile strength.</title>
        <authorList>
            <person name="Kono N."/>
            <person name="Nakamura H."/>
            <person name="Ohtoshi R."/>
            <person name="Tomita M."/>
            <person name="Numata K."/>
            <person name="Arakawa K."/>
        </authorList>
    </citation>
    <scope>NUCLEOTIDE SEQUENCE [LARGE SCALE GENOMIC DNA]</scope>
</reference>
<evidence type="ECO:0000313" key="2">
    <source>
        <dbReference type="EMBL" id="GBP69550.1"/>
    </source>
</evidence>
<accession>A0A4C1Y214</accession>
<dbReference type="Proteomes" id="UP000299102">
    <property type="component" value="Unassembled WGS sequence"/>
</dbReference>
<name>A0A4C1Y214_EUMVA</name>
<sequence>MFRNSVPRGVGRGRRAGGSETGRASGDQHQSGGKNVRENILETPDEMYKGARAARQKGIPNGIGAKIMRIASVVMYLRRSRPPASGAVSYTPTVSSANDERRAEKVAEVAPFKKKRVYTRARRSTVCLCFLMTICF</sequence>